<keyword evidence="2" id="KW-1185">Reference proteome</keyword>
<sequence length="93" mass="11121">MKHDFLNTQPESLANQLSPSIIAQINHCLRRPFNKNVPRFEVRYHMTLYEEDPSHTKTLLTFAKLDFNMWLFAKNIKQEHISTGHVSKEQRRR</sequence>
<comment type="caution">
    <text evidence="1">The sequence shown here is derived from an EMBL/GenBank/DDBJ whole genome shotgun (WGS) entry which is preliminary data.</text>
</comment>
<dbReference type="OrthoDB" id="1877784at2759"/>
<dbReference type="EMBL" id="QJKJ01009949">
    <property type="protein sequence ID" value="RDX75094.1"/>
    <property type="molecule type" value="Genomic_DNA"/>
</dbReference>
<gene>
    <name evidence="1" type="primary">TPS2</name>
    <name evidence="1" type="ORF">CR513_45068</name>
</gene>
<evidence type="ECO:0000313" key="2">
    <source>
        <dbReference type="Proteomes" id="UP000257109"/>
    </source>
</evidence>
<organism evidence="1 2">
    <name type="scientific">Mucuna pruriens</name>
    <name type="common">Velvet bean</name>
    <name type="synonym">Dolichos pruriens</name>
    <dbReference type="NCBI Taxonomy" id="157652"/>
    <lineage>
        <taxon>Eukaryota</taxon>
        <taxon>Viridiplantae</taxon>
        <taxon>Streptophyta</taxon>
        <taxon>Embryophyta</taxon>
        <taxon>Tracheophyta</taxon>
        <taxon>Spermatophyta</taxon>
        <taxon>Magnoliopsida</taxon>
        <taxon>eudicotyledons</taxon>
        <taxon>Gunneridae</taxon>
        <taxon>Pentapetalae</taxon>
        <taxon>rosids</taxon>
        <taxon>fabids</taxon>
        <taxon>Fabales</taxon>
        <taxon>Fabaceae</taxon>
        <taxon>Papilionoideae</taxon>
        <taxon>50 kb inversion clade</taxon>
        <taxon>NPAAA clade</taxon>
        <taxon>indigoferoid/millettioid clade</taxon>
        <taxon>Phaseoleae</taxon>
        <taxon>Mucuna</taxon>
    </lineage>
</organism>
<dbReference type="Gene3D" id="1.50.10.130">
    <property type="entry name" value="Terpene synthase, N-terminal domain"/>
    <property type="match status" value="1"/>
</dbReference>
<protein>
    <submittedName>
        <fullName evidence="1">Terpene synthase 2</fullName>
    </submittedName>
</protein>
<feature type="non-terminal residue" evidence="1">
    <location>
        <position position="1"/>
    </location>
</feature>
<dbReference type="InterPro" id="IPR008930">
    <property type="entry name" value="Terpenoid_cyclase/PrenylTrfase"/>
</dbReference>
<dbReference type="SUPFAM" id="SSF48239">
    <property type="entry name" value="Terpenoid cyclases/Protein prenyltransferases"/>
    <property type="match status" value="1"/>
</dbReference>
<accession>A0A371F9X1</accession>
<dbReference type="Proteomes" id="UP000257109">
    <property type="component" value="Unassembled WGS sequence"/>
</dbReference>
<dbReference type="GO" id="GO:0010333">
    <property type="term" value="F:terpene synthase activity"/>
    <property type="evidence" value="ECO:0007669"/>
    <property type="project" value="InterPro"/>
</dbReference>
<evidence type="ECO:0000313" key="1">
    <source>
        <dbReference type="EMBL" id="RDX75094.1"/>
    </source>
</evidence>
<dbReference type="InterPro" id="IPR036965">
    <property type="entry name" value="Terpene_synth_N_sf"/>
</dbReference>
<reference evidence="1" key="1">
    <citation type="submission" date="2018-05" db="EMBL/GenBank/DDBJ databases">
        <title>Draft genome of Mucuna pruriens seed.</title>
        <authorList>
            <person name="Nnadi N.E."/>
            <person name="Vos R."/>
            <person name="Hasami M.H."/>
            <person name="Devisetty U.K."/>
            <person name="Aguiy J.C."/>
        </authorList>
    </citation>
    <scope>NUCLEOTIDE SEQUENCE [LARGE SCALE GENOMIC DNA]</scope>
    <source>
        <strain evidence="1">JCA_2017</strain>
    </source>
</reference>
<dbReference type="AlphaFoldDB" id="A0A371F9X1"/>
<proteinExistence type="predicted"/>
<dbReference type="STRING" id="157652.A0A371F9X1"/>
<name>A0A371F9X1_MUCPR</name>